<feature type="transmembrane region" description="Helical" evidence="9">
    <location>
        <begin position="734"/>
        <end position="754"/>
    </location>
</feature>
<keyword evidence="4 9" id="KW-0812">Transmembrane</keyword>
<feature type="transmembrane region" description="Helical" evidence="9">
    <location>
        <begin position="918"/>
        <end position="942"/>
    </location>
</feature>
<keyword evidence="3" id="KW-1003">Cell membrane</keyword>
<reference evidence="12" key="1">
    <citation type="submission" date="2020-02" db="EMBL/GenBank/DDBJ databases">
        <authorList>
            <person name="Meier V. D."/>
        </authorList>
    </citation>
    <scope>NUCLEOTIDE SEQUENCE</scope>
    <source>
        <strain evidence="12">AVDCRST_MAG76</strain>
    </source>
</reference>
<evidence type="ECO:0000256" key="3">
    <source>
        <dbReference type="ARBA" id="ARBA00022475"/>
    </source>
</evidence>
<keyword evidence="7 9" id="KW-1133">Transmembrane helix</keyword>
<dbReference type="Pfam" id="PF00005">
    <property type="entry name" value="ABC_tran"/>
    <property type="match status" value="2"/>
</dbReference>
<feature type="domain" description="ABC transmembrane type-1" evidence="11">
    <location>
        <begin position="699"/>
        <end position="980"/>
    </location>
</feature>
<dbReference type="PROSITE" id="PS50929">
    <property type="entry name" value="ABC_TM1F"/>
    <property type="match status" value="2"/>
</dbReference>
<feature type="domain" description="ABC transporter" evidence="10">
    <location>
        <begin position="333"/>
        <end position="567"/>
    </location>
</feature>
<dbReference type="PANTHER" id="PTHR43394">
    <property type="entry name" value="ATP-DEPENDENT PERMEASE MDL1, MITOCHONDRIAL"/>
    <property type="match status" value="1"/>
</dbReference>
<feature type="transmembrane region" description="Helical" evidence="9">
    <location>
        <begin position="696"/>
        <end position="714"/>
    </location>
</feature>
<evidence type="ECO:0000313" key="12">
    <source>
        <dbReference type="EMBL" id="CAA9220418.1"/>
    </source>
</evidence>
<feature type="transmembrane region" description="Helical" evidence="9">
    <location>
        <begin position="808"/>
        <end position="831"/>
    </location>
</feature>
<feature type="domain" description="ABC transmembrane type-1" evidence="11">
    <location>
        <begin position="20"/>
        <end position="299"/>
    </location>
</feature>
<evidence type="ECO:0000259" key="10">
    <source>
        <dbReference type="PROSITE" id="PS50893"/>
    </source>
</evidence>
<dbReference type="GO" id="GO:0005524">
    <property type="term" value="F:ATP binding"/>
    <property type="evidence" value="ECO:0007669"/>
    <property type="project" value="UniProtKB-KW"/>
</dbReference>
<dbReference type="InterPro" id="IPR017871">
    <property type="entry name" value="ABC_transporter-like_CS"/>
</dbReference>
<dbReference type="CDD" id="cd18543">
    <property type="entry name" value="ABC_6TM_Rv0194_D1_like"/>
    <property type="match status" value="1"/>
</dbReference>
<feature type="transmembrane region" description="Helical" evidence="9">
    <location>
        <begin position="837"/>
        <end position="855"/>
    </location>
</feature>
<evidence type="ECO:0000256" key="5">
    <source>
        <dbReference type="ARBA" id="ARBA00022741"/>
    </source>
</evidence>
<proteinExistence type="predicted"/>
<dbReference type="Gene3D" id="1.20.1560.10">
    <property type="entry name" value="ABC transporter type 1, transmembrane domain"/>
    <property type="match status" value="2"/>
</dbReference>
<evidence type="ECO:0000256" key="4">
    <source>
        <dbReference type="ARBA" id="ARBA00022692"/>
    </source>
</evidence>
<feature type="transmembrane region" description="Helical" evidence="9">
    <location>
        <begin position="128"/>
        <end position="149"/>
    </location>
</feature>
<evidence type="ECO:0000259" key="11">
    <source>
        <dbReference type="PROSITE" id="PS50929"/>
    </source>
</evidence>
<dbReference type="Pfam" id="PF00664">
    <property type="entry name" value="ABC_membrane"/>
    <property type="match status" value="2"/>
</dbReference>
<dbReference type="GO" id="GO:0016887">
    <property type="term" value="F:ATP hydrolysis activity"/>
    <property type="evidence" value="ECO:0007669"/>
    <property type="project" value="InterPro"/>
</dbReference>
<evidence type="ECO:0000256" key="8">
    <source>
        <dbReference type="ARBA" id="ARBA00023136"/>
    </source>
</evidence>
<feature type="domain" description="ABC transporter" evidence="10">
    <location>
        <begin position="1014"/>
        <end position="1249"/>
    </location>
</feature>
<dbReference type="GO" id="GO:0005886">
    <property type="term" value="C:plasma membrane"/>
    <property type="evidence" value="ECO:0007669"/>
    <property type="project" value="UniProtKB-SubCell"/>
</dbReference>
<dbReference type="InterPro" id="IPR011527">
    <property type="entry name" value="ABC1_TM_dom"/>
</dbReference>
<dbReference type="SMART" id="SM00382">
    <property type="entry name" value="AAA"/>
    <property type="match status" value="2"/>
</dbReference>
<name>A0A6J4HD80_9ACTN</name>
<comment type="subcellular location">
    <subcellularLocation>
        <location evidence="1">Cell membrane</location>
        <topology evidence="1">Multi-pass membrane protein</topology>
    </subcellularLocation>
</comment>
<evidence type="ECO:0000256" key="2">
    <source>
        <dbReference type="ARBA" id="ARBA00022448"/>
    </source>
</evidence>
<protein>
    <submittedName>
        <fullName evidence="12">Heterodimeric efflux ABC transporter, permease/ATP-binding subunit 1 / Heterodimeric efflux ABC transporter, permease/ATP-binding subunit 2</fullName>
    </submittedName>
</protein>
<accession>A0A6J4HD80</accession>
<dbReference type="InterPro" id="IPR003593">
    <property type="entry name" value="AAA+_ATPase"/>
</dbReference>
<evidence type="ECO:0000256" key="6">
    <source>
        <dbReference type="ARBA" id="ARBA00022840"/>
    </source>
</evidence>
<evidence type="ECO:0000256" key="7">
    <source>
        <dbReference type="ARBA" id="ARBA00022989"/>
    </source>
</evidence>
<dbReference type="SUPFAM" id="SSF52540">
    <property type="entry name" value="P-loop containing nucleoside triphosphate hydrolases"/>
    <property type="match status" value="2"/>
</dbReference>
<feature type="transmembrane region" description="Helical" evidence="9">
    <location>
        <begin position="155"/>
        <end position="172"/>
    </location>
</feature>
<dbReference type="InterPro" id="IPR027417">
    <property type="entry name" value="P-loop_NTPase"/>
</dbReference>
<dbReference type="EMBL" id="CADCSZ010000038">
    <property type="protein sequence ID" value="CAA9220418.1"/>
    <property type="molecule type" value="Genomic_DNA"/>
</dbReference>
<sequence length="1259" mass="133703">MGWVRQLLRWLAPHKLNVGIAFAAGLLGTGVAGLTPLVQKVVVDDVTRRTGDAIAPWLLLLVVAGFARFGLAYVRRFFGGRVAADVQYDLRTALFRHVQRLDVASHDQLQTGQLVARASTDVSSLHHLLSFLPLVLGNVLLFFIALGVMVRLSPLLTLVVFAVVPLMALATARVRRTIFPASWDASQQSGVVAGIVEESVTGVRVVKGFGQERRELARLSQGAADLLASRTRLVRLQARFAPTLQVIPTLAQVAVLAVGGWLTIRGRITLGTFLAFNVYVTSLVGPVRTASFLVAFSQQVKASIQRLSEVLDANPQVTEQAGAGVLTTGAGAIELEDVTFGYTTSEPVLESFSLRVEPGETVALVGTSGSGKSTVALLLPRFYDVHAGAVRIGGTDVREVTLESLRRRIGVVFEEPFLFSDTIRANIAYGRPDASQVEVEVAARAAEAHGFISALADGYDSVVGEQGLTLSGGQRQRVALARALLTDPQVLILDDAMSAVDSRVEEEILGTLSRLLAGRTTLLVAHRRSTLRLADRIAVVDQGRVVAIGTAAELEATSPLYRALLSGPDEEVELAADVEASEAATGGATALWDGQPTPSLWGEREVSAAEALAAAGRLRKPDPAATVRAGGHGGGGGGSIRGTGPMAASMVATPELLAAVEALPPADDRPDVGLDELDVAEPSFSFWRFVRRWRRLLGLGVALVVVDSVTNLLGPTVVRYGVDNGVEPGRTAMLWAATALALLVAMASWGNAVIEQLVTGSTAEKVLYALRVRVFAHLQRLSLDYYDREMGGRVMTRMTTDVDAMQQLLATGLVQAVVSGVTCGGVAVALVLMSPPLALATAAIVPPLAVATWLYRRRAHDAYDRARERVAEVNADFQENLSGFRVAQAYSREDRNEDRFAGLADGYRRARVDAQRLVALYFPFVEMLSELANALVLGAGAVFVTRGTTSTGELIAFLLYLNLFFAPIQQLSSVFDTWQQARISIGRIEGLLAVPSGTPAAQDPVDPGRLTGRLEMVGVRFRYAGAADEALQGVDLTIEPGQTVAFVGETGAGKSTVLKLVARFYDVTDGAVLADGVDVRHLDLAAFRQQLGVVPQEPFLFAGTIRDNIAYGRPEASDAEVEAAARAVGAHQVVASLPGGYRHVVGERGRSLSAGQRQLIALARALLPNPPILLLDEATANLDLATEARVSEGMGVAARGRTTLLIAHRLQTAAGADRIVVVDAGRVAESGTHAELLARGGRYAELWRAFAGADAGALA</sequence>
<organism evidence="12">
    <name type="scientific">uncultured Acidimicrobiales bacterium</name>
    <dbReference type="NCBI Taxonomy" id="310071"/>
    <lineage>
        <taxon>Bacteria</taxon>
        <taxon>Bacillati</taxon>
        <taxon>Actinomycetota</taxon>
        <taxon>Acidimicrobiia</taxon>
        <taxon>Acidimicrobiales</taxon>
        <taxon>environmental samples</taxon>
    </lineage>
</organism>
<feature type="transmembrane region" description="Helical" evidence="9">
    <location>
        <begin position="276"/>
        <end position="296"/>
    </location>
</feature>
<keyword evidence="5" id="KW-0547">Nucleotide-binding</keyword>
<dbReference type="CDD" id="cd18546">
    <property type="entry name" value="ABC_6TM_Rv0194_D2_like"/>
    <property type="match status" value="1"/>
</dbReference>
<feature type="transmembrane region" description="Helical" evidence="9">
    <location>
        <begin position="16"/>
        <end position="34"/>
    </location>
</feature>
<dbReference type="PANTHER" id="PTHR43394:SF1">
    <property type="entry name" value="ATP-BINDING CASSETTE SUB-FAMILY B MEMBER 10, MITOCHONDRIAL"/>
    <property type="match status" value="1"/>
</dbReference>
<dbReference type="InterPro" id="IPR003439">
    <property type="entry name" value="ABC_transporter-like_ATP-bd"/>
</dbReference>
<dbReference type="FunFam" id="3.40.50.300:FF:000299">
    <property type="entry name" value="ABC transporter ATP-binding protein/permease"/>
    <property type="match status" value="2"/>
</dbReference>
<keyword evidence="2" id="KW-0813">Transport</keyword>
<dbReference type="GO" id="GO:0015421">
    <property type="term" value="F:ABC-type oligopeptide transporter activity"/>
    <property type="evidence" value="ECO:0007669"/>
    <property type="project" value="TreeGrafter"/>
</dbReference>
<evidence type="ECO:0000256" key="9">
    <source>
        <dbReference type="SAM" id="Phobius"/>
    </source>
</evidence>
<dbReference type="AlphaFoldDB" id="A0A6J4HD80"/>
<dbReference type="SUPFAM" id="SSF90123">
    <property type="entry name" value="ABC transporter transmembrane region"/>
    <property type="match status" value="2"/>
</dbReference>
<feature type="transmembrane region" description="Helical" evidence="9">
    <location>
        <begin position="54"/>
        <end position="74"/>
    </location>
</feature>
<dbReference type="PROSITE" id="PS50893">
    <property type="entry name" value="ABC_TRANSPORTER_2"/>
    <property type="match status" value="2"/>
</dbReference>
<dbReference type="InterPro" id="IPR036640">
    <property type="entry name" value="ABC1_TM_sf"/>
</dbReference>
<evidence type="ECO:0000256" key="1">
    <source>
        <dbReference type="ARBA" id="ARBA00004651"/>
    </source>
</evidence>
<keyword evidence="8 9" id="KW-0472">Membrane</keyword>
<feature type="transmembrane region" description="Helical" evidence="9">
    <location>
        <begin position="240"/>
        <end position="264"/>
    </location>
</feature>
<dbReference type="InterPro" id="IPR039421">
    <property type="entry name" value="Type_1_exporter"/>
</dbReference>
<dbReference type="Gene3D" id="3.40.50.300">
    <property type="entry name" value="P-loop containing nucleotide triphosphate hydrolases"/>
    <property type="match status" value="2"/>
</dbReference>
<dbReference type="PROSITE" id="PS00211">
    <property type="entry name" value="ABC_TRANSPORTER_1"/>
    <property type="match status" value="2"/>
</dbReference>
<gene>
    <name evidence="12" type="ORF">AVDCRST_MAG76-658</name>
</gene>
<keyword evidence="6 12" id="KW-0067">ATP-binding</keyword>